<dbReference type="InterPro" id="IPR011256">
    <property type="entry name" value="Reg_factor_effector_dom_sf"/>
</dbReference>
<dbReference type="InterPro" id="IPR029442">
    <property type="entry name" value="GyrI-like"/>
</dbReference>
<dbReference type="InterPro" id="IPR010499">
    <property type="entry name" value="AraC_E-bd"/>
</dbReference>
<sequence length="274" mass="30346">MSELLSIGDFARATHLSVKALRHYHEQGLLEPAQIDQASGYRRYGLRQIGTAQIIHRFRDLGMPLEDIRDILHTSDLSARNELIARHLRRLERELAGTQAAVASLRDLLEHPQVATPIEHRRLPARRVAAVTGDVATPDIGAWYNGALGELYAVADSQHVEPTAAAGGIYADEVFTVERGEATVYLPIAAQLRPAGRVHLRELPPVELAVIGHDGPDEGIDREYGALADYVSRHALAVEGPIHEFYPVNRHHTADRTQWRTEIGWPIFATATTP</sequence>
<dbReference type="InterPro" id="IPR009061">
    <property type="entry name" value="DNA-bd_dom_put_sf"/>
</dbReference>
<dbReference type="Pfam" id="PF06445">
    <property type="entry name" value="GyrI-like"/>
    <property type="match status" value="1"/>
</dbReference>
<reference evidence="4" key="1">
    <citation type="journal article" date="2019" name="Int. J. Syst. Evol. Microbiol.">
        <title>The Global Catalogue of Microorganisms (GCM) 10K type strain sequencing project: providing services to taxonomists for standard genome sequencing and annotation.</title>
        <authorList>
            <consortium name="The Broad Institute Genomics Platform"/>
            <consortium name="The Broad Institute Genome Sequencing Center for Infectious Disease"/>
            <person name="Wu L."/>
            <person name="Ma J."/>
        </authorList>
    </citation>
    <scope>NUCLEOTIDE SEQUENCE [LARGE SCALE GENOMIC DNA]</scope>
    <source>
        <strain evidence="4">CGMCC 1.10363</strain>
    </source>
</reference>
<dbReference type="SUPFAM" id="SSF55136">
    <property type="entry name" value="Probable bacterial effector-binding domain"/>
    <property type="match status" value="1"/>
</dbReference>
<name>A0ABV8Q790_9MICO</name>
<keyword evidence="4" id="KW-1185">Reference proteome</keyword>
<dbReference type="PANTHER" id="PTHR30204">
    <property type="entry name" value="REDOX-CYCLING DRUG-SENSING TRANSCRIPTIONAL ACTIVATOR SOXR"/>
    <property type="match status" value="1"/>
</dbReference>
<gene>
    <name evidence="3" type="ORF">ACFOYW_12500</name>
</gene>
<dbReference type="CDD" id="cd01107">
    <property type="entry name" value="HTH_BmrR"/>
    <property type="match status" value="1"/>
</dbReference>
<evidence type="ECO:0000259" key="2">
    <source>
        <dbReference type="PROSITE" id="PS50937"/>
    </source>
</evidence>
<dbReference type="Gene3D" id="3.20.80.10">
    <property type="entry name" value="Regulatory factor, effector binding domain"/>
    <property type="match status" value="1"/>
</dbReference>
<dbReference type="Pfam" id="PF13411">
    <property type="entry name" value="MerR_1"/>
    <property type="match status" value="1"/>
</dbReference>
<dbReference type="SUPFAM" id="SSF46955">
    <property type="entry name" value="Putative DNA-binding domain"/>
    <property type="match status" value="1"/>
</dbReference>
<evidence type="ECO:0000256" key="1">
    <source>
        <dbReference type="ARBA" id="ARBA00023125"/>
    </source>
</evidence>
<dbReference type="InterPro" id="IPR000551">
    <property type="entry name" value="MerR-type_HTH_dom"/>
</dbReference>
<evidence type="ECO:0000313" key="4">
    <source>
        <dbReference type="Proteomes" id="UP001595900"/>
    </source>
</evidence>
<dbReference type="SMART" id="SM00422">
    <property type="entry name" value="HTH_MERR"/>
    <property type="match status" value="1"/>
</dbReference>
<dbReference type="InterPro" id="IPR047057">
    <property type="entry name" value="MerR_fam"/>
</dbReference>
<comment type="caution">
    <text evidence="3">The sequence shown here is derived from an EMBL/GenBank/DDBJ whole genome shotgun (WGS) entry which is preliminary data.</text>
</comment>
<accession>A0ABV8Q790</accession>
<feature type="domain" description="HTH merR-type" evidence="2">
    <location>
        <begin position="4"/>
        <end position="74"/>
    </location>
</feature>
<dbReference type="PANTHER" id="PTHR30204:SF97">
    <property type="entry name" value="MERR FAMILY REGULATORY PROTEIN"/>
    <property type="match status" value="1"/>
</dbReference>
<proteinExistence type="predicted"/>
<dbReference type="Proteomes" id="UP001595900">
    <property type="component" value="Unassembled WGS sequence"/>
</dbReference>
<dbReference type="Gene3D" id="1.10.1660.10">
    <property type="match status" value="1"/>
</dbReference>
<organism evidence="3 4">
    <name type="scientific">Gryllotalpicola reticulitermitis</name>
    <dbReference type="NCBI Taxonomy" id="1184153"/>
    <lineage>
        <taxon>Bacteria</taxon>
        <taxon>Bacillati</taxon>
        <taxon>Actinomycetota</taxon>
        <taxon>Actinomycetes</taxon>
        <taxon>Micrococcales</taxon>
        <taxon>Microbacteriaceae</taxon>
        <taxon>Gryllotalpicola</taxon>
    </lineage>
</organism>
<dbReference type="SMART" id="SM00871">
    <property type="entry name" value="AraC_E_bind"/>
    <property type="match status" value="1"/>
</dbReference>
<dbReference type="PROSITE" id="PS50937">
    <property type="entry name" value="HTH_MERR_2"/>
    <property type="match status" value="1"/>
</dbReference>
<dbReference type="RefSeq" id="WP_390229312.1">
    <property type="nucleotide sequence ID" value="NZ_JBHSCN010000005.1"/>
</dbReference>
<keyword evidence="1" id="KW-0238">DNA-binding</keyword>
<dbReference type="EMBL" id="JBHSCN010000005">
    <property type="protein sequence ID" value="MFC4244195.1"/>
    <property type="molecule type" value="Genomic_DNA"/>
</dbReference>
<evidence type="ECO:0000313" key="3">
    <source>
        <dbReference type="EMBL" id="MFC4244195.1"/>
    </source>
</evidence>
<protein>
    <submittedName>
        <fullName evidence="3">MerR family transcriptional regulator</fullName>
    </submittedName>
</protein>